<comment type="caution">
    <text evidence="1">The sequence shown here is derived from an EMBL/GenBank/DDBJ whole genome shotgun (WGS) entry which is preliminary data.</text>
</comment>
<accession>A0A5C6AFS9</accession>
<name>A0A5C6AFS9_9BACT</name>
<dbReference type="Proteomes" id="UP000320176">
    <property type="component" value="Unassembled WGS sequence"/>
</dbReference>
<gene>
    <name evidence="1" type="ORF">Pla52n_47860</name>
</gene>
<reference evidence="1 2" key="1">
    <citation type="submission" date="2019-02" db="EMBL/GenBank/DDBJ databases">
        <title>Deep-cultivation of Planctomycetes and their phenomic and genomic characterization uncovers novel biology.</title>
        <authorList>
            <person name="Wiegand S."/>
            <person name="Jogler M."/>
            <person name="Boedeker C."/>
            <person name="Pinto D."/>
            <person name="Vollmers J."/>
            <person name="Rivas-Marin E."/>
            <person name="Kohn T."/>
            <person name="Peeters S.H."/>
            <person name="Heuer A."/>
            <person name="Rast P."/>
            <person name="Oberbeckmann S."/>
            <person name="Bunk B."/>
            <person name="Jeske O."/>
            <person name="Meyerdierks A."/>
            <person name="Storesund J.E."/>
            <person name="Kallscheuer N."/>
            <person name="Luecker S."/>
            <person name="Lage O.M."/>
            <person name="Pohl T."/>
            <person name="Merkel B.J."/>
            <person name="Hornburger P."/>
            <person name="Mueller R.-W."/>
            <person name="Bruemmer F."/>
            <person name="Labrenz M."/>
            <person name="Spormann A.M."/>
            <person name="Op Den Camp H."/>
            <person name="Overmann J."/>
            <person name="Amann R."/>
            <person name="Jetten M.S.M."/>
            <person name="Mascher T."/>
            <person name="Medema M.H."/>
            <person name="Devos D.P."/>
            <person name="Kaster A.-K."/>
            <person name="Ovreas L."/>
            <person name="Rohde M."/>
            <person name="Galperin M.Y."/>
            <person name="Jogler C."/>
        </authorList>
    </citation>
    <scope>NUCLEOTIDE SEQUENCE [LARGE SCALE GENOMIC DNA]</scope>
    <source>
        <strain evidence="1 2">Pla52n</strain>
    </source>
</reference>
<dbReference type="RefSeq" id="WP_146521896.1">
    <property type="nucleotide sequence ID" value="NZ_CP151726.1"/>
</dbReference>
<keyword evidence="2" id="KW-1185">Reference proteome</keyword>
<protein>
    <submittedName>
        <fullName evidence="1">Uncharacterized protein</fullName>
    </submittedName>
</protein>
<dbReference type="AlphaFoldDB" id="A0A5C6AFS9"/>
<proteinExistence type="predicted"/>
<evidence type="ECO:0000313" key="2">
    <source>
        <dbReference type="Proteomes" id="UP000320176"/>
    </source>
</evidence>
<evidence type="ECO:0000313" key="1">
    <source>
        <dbReference type="EMBL" id="TWT98276.1"/>
    </source>
</evidence>
<sequence>MKVQLAAFLTLMVAAGCSDSTGQRVITPADVDFDTAVEIIATSHDFDYVNSAQARLAYGGLPAIAELRLHLSDERLIPTGYSTRSINSGDITIGEHALWTIQDMIETTRLPKSLRNYPVLTRENVDSWLDDRSGASLRQLQIEAARTAFIDAQNDFRSSGSSDARAAMELFREQLHELESDRE</sequence>
<organism evidence="1 2">
    <name type="scientific">Stieleria varia</name>
    <dbReference type="NCBI Taxonomy" id="2528005"/>
    <lineage>
        <taxon>Bacteria</taxon>
        <taxon>Pseudomonadati</taxon>
        <taxon>Planctomycetota</taxon>
        <taxon>Planctomycetia</taxon>
        <taxon>Pirellulales</taxon>
        <taxon>Pirellulaceae</taxon>
        <taxon>Stieleria</taxon>
    </lineage>
</organism>
<dbReference type="OrthoDB" id="9903005at2"/>
<dbReference type="PROSITE" id="PS51257">
    <property type="entry name" value="PROKAR_LIPOPROTEIN"/>
    <property type="match status" value="1"/>
</dbReference>
<dbReference type="EMBL" id="SJPN01000006">
    <property type="protein sequence ID" value="TWT98276.1"/>
    <property type="molecule type" value="Genomic_DNA"/>
</dbReference>